<reference evidence="1 2" key="1">
    <citation type="submission" date="2020-08" db="EMBL/GenBank/DDBJ databases">
        <title>Sequencing the genomes of 1000 actinobacteria strains.</title>
        <authorList>
            <person name="Klenk H.-P."/>
        </authorList>
    </citation>
    <scope>NUCLEOTIDE SEQUENCE [LARGE SCALE GENOMIC DNA]</scope>
    <source>
        <strain evidence="1 2">DSM 19081</strain>
    </source>
</reference>
<dbReference type="EMBL" id="JACJIH010000001">
    <property type="protein sequence ID" value="MBA8921274.1"/>
    <property type="molecule type" value="Genomic_DNA"/>
</dbReference>
<dbReference type="AlphaFoldDB" id="A0A839FW15"/>
<evidence type="ECO:0000313" key="2">
    <source>
        <dbReference type="Proteomes" id="UP000546252"/>
    </source>
</evidence>
<gene>
    <name evidence="1" type="ORF">HNR24_001207</name>
</gene>
<dbReference type="RefSeq" id="WP_182495312.1">
    <property type="nucleotide sequence ID" value="NZ_BAAAKT010000004.1"/>
</dbReference>
<protein>
    <submittedName>
        <fullName evidence="1">Uncharacterized protein</fullName>
    </submittedName>
</protein>
<organism evidence="1 2">
    <name type="scientific">Nesterenkonia jeotgali</name>
    <dbReference type="NCBI Taxonomy" id="317018"/>
    <lineage>
        <taxon>Bacteria</taxon>
        <taxon>Bacillati</taxon>
        <taxon>Actinomycetota</taxon>
        <taxon>Actinomycetes</taxon>
        <taxon>Micrococcales</taxon>
        <taxon>Micrococcaceae</taxon>
        <taxon>Nesterenkonia</taxon>
    </lineage>
</organism>
<name>A0A839FW15_9MICC</name>
<evidence type="ECO:0000313" key="1">
    <source>
        <dbReference type="EMBL" id="MBA8921274.1"/>
    </source>
</evidence>
<sequence>MDVDFPSVHEKVQTRARDQALRALSHEGTPEKVGRFYDPESNFAGSTFTQLRPLDPDAVTATDLLATGTLSVTIPPRAVRRILEDEDTKRELSRLMSALPPVKLESTTVADFAPMCEFYDLVKSSLAQAGTASSNPWVTASKITARKRPDLYPVRDSVVCKYLGIQHLNDRARDWYVFRELLRDEEIQGRLSELPDRAREAHRGIDLTIEAEPLRLLDAALWRFAGDESRGI</sequence>
<dbReference type="InterPro" id="IPR046275">
    <property type="entry name" value="DUF6308"/>
</dbReference>
<dbReference type="Proteomes" id="UP000546252">
    <property type="component" value="Unassembled WGS sequence"/>
</dbReference>
<comment type="caution">
    <text evidence="1">The sequence shown here is derived from an EMBL/GenBank/DDBJ whole genome shotgun (WGS) entry which is preliminary data.</text>
</comment>
<proteinExistence type="predicted"/>
<dbReference type="Pfam" id="PF19827">
    <property type="entry name" value="DUF6308"/>
    <property type="match status" value="1"/>
</dbReference>
<accession>A0A839FW15</accession>